<dbReference type="EMBL" id="NPDV01000004">
    <property type="protein sequence ID" value="PJZ54001.1"/>
    <property type="molecule type" value="Genomic_DNA"/>
</dbReference>
<evidence type="ECO:0000313" key="3">
    <source>
        <dbReference type="Proteomes" id="UP000232149"/>
    </source>
</evidence>
<evidence type="ECO:0000313" key="2">
    <source>
        <dbReference type="EMBL" id="PJZ63325.1"/>
    </source>
</evidence>
<proteinExistence type="predicted"/>
<dbReference type="EMBL" id="NPDU01000006">
    <property type="protein sequence ID" value="PJZ63325.1"/>
    <property type="molecule type" value="Genomic_DNA"/>
</dbReference>
<sequence>MIFKTRLEKRFYRFTTERSLLDSSYKQIRIVPETLKKPLEQTENRNVEFPHFTPLRCDFCTISNRSYAFKGRVSSHISGFEIRL</sequence>
<name>A0A2M9YR36_9LEPT</name>
<reference evidence="3 4" key="1">
    <citation type="submission" date="2017-07" db="EMBL/GenBank/DDBJ databases">
        <title>Leptospira spp. isolated from tropical soils.</title>
        <authorList>
            <person name="Thibeaux R."/>
            <person name="Iraola G."/>
            <person name="Ferres I."/>
            <person name="Bierque E."/>
            <person name="Girault D."/>
            <person name="Soupe-Gilbert M.-E."/>
            <person name="Picardeau M."/>
            <person name="Goarant C."/>
        </authorList>
    </citation>
    <scope>NUCLEOTIDE SEQUENCE [LARGE SCALE GENOMIC DNA]</scope>
    <source>
        <strain evidence="1 4">FH2-B-C1</strain>
        <strain evidence="2 3">FH2-B-D1</strain>
    </source>
</reference>
<protein>
    <submittedName>
        <fullName evidence="1">Uncharacterized protein</fullName>
    </submittedName>
</protein>
<dbReference type="Proteomes" id="UP000232188">
    <property type="component" value="Unassembled WGS sequence"/>
</dbReference>
<dbReference type="AlphaFoldDB" id="A0A2M9YR36"/>
<accession>A0A2M9YR36</accession>
<evidence type="ECO:0000313" key="1">
    <source>
        <dbReference type="EMBL" id="PJZ54001.1"/>
    </source>
</evidence>
<evidence type="ECO:0000313" key="4">
    <source>
        <dbReference type="Proteomes" id="UP000232188"/>
    </source>
</evidence>
<gene>
    <name evidence="2" type="ORF">CH376_03540</name>
    <name evidence="1" type="ORF">CH380_05615</name>
</gene>
<dbReference type="Proteomes" id="UP000232149">
    <property type="component" value="Unassembled WGS sequence"/>
</dbReference>
<organism evidence="1 4">
    <name type="scientific">Leptospira adleri</name>
    <dbReference type="NCBI Taxonomy" id="2023186"/>
    <lineage>
        <taxon>Bacteria</taxon>
        <taxon>Pseudomonadati</taxon>
        <taxon>Spirochaetota</taxon>
        <taxon>Spirochaetia</taxon>
        <taxon>Leptospirales</taxon>
        <taxon>Leptospiraceae</taxon>
        <taxon>Leptospira</taxon>
    </lineage>
</organism>
<comment type="caution">
    <text evidence="1">The sequence shown here is derived from an EMBL/GenBank/DDBJ whole genome shotgun (WGS) entry which is preliminary data.</text>
</comment>
<keyword evidence="3" id="KW-1185">Reference proteome</keyword>